<accession>A0A1Y6CZF1</accession>
<dbReference type="Gene3D" id="3.40.50.12370">
    <property type="match status" value="1"/>
</dbReference>
<evidence type="ECO:0000313" key="1">
    <source>
        <dbReference type="EMBL" id="SMF95721.1"/>
    </source>
</evidence>
<dbReference type="AlphaFoldDB" id="A0A1Y6CZF1"/>
<dbReference type="Proteomes" id="UP000192923">
    <property type="component" value="Unassembled WGS sequence"/>
</dbReference>
<protein>
    <recommendedName>
        <fullName evidence="3">Universal stress protein family protein</fullName>
    </recommendedName>
</protein>
<dbReference type="STRING" id="1760988.SAMN02949497_3095"/>
<evidence type="ECO:0008006" key="3">
    <source>
        <dbReference type="Google" id="ProtNLM"/>
    </source>
</evidence>
<keyword evidence="2" id="KW-1185">Reference proteome</keyword>
<evidence type="ECO:0000313" key="2">
    <source>
        <dbReference type="Proteomes" id="UP000192923"/>
    </source>
</evidence>
<dbReference type="OrthoDB" id="5565593at2"/>
<gene>
    <name evidence="1" type="ORF">SAMN02949497_3095</name>
</gene>
<dbReference type="EMBL" id="FXAM01000001">
    <property type="protein sequence ID" value="SMF95721.1"/>
    <property type="molecule type" value="Genomic_DNA"/>
</dbReference>
<reference evidence="1 2" key="1">
    <citation type="submission" date="2016-12" db="EMBL/GenBank/DDBJ databases">
        <authorList>
            <person name="Song W.-J."/>
            <person name="Kurnit D.M."/>
        </authorList>
    </citation>
    <scope>NUCLEOTIDE SEQUENCE [LARGE SCALE GENOMIC DNA]</scope>
    <source>
        <strain evidence="1 2">175</strain>
    </source>
</reference>
<proteinExistence type="predicted"/>
<name>A0A1Y6CZF1_9GAMM</name>
<sequence length="250" mass="26518">MAEADVLQAARIVVALNLLRNESEVLELAAMLAARKQARLLALFVEDADLANLAGLPFAREVCRDSTAERGLDRLRLERALRARAGRIQALLSRLNQRLSIEVGFKAVRGPFMATVFEEAGQVDILCLGHKAGRPLQPAAAPVWALYDGSAAAGAALRLAEELARGEGCGLSVVLPVADGGGFQALAAQVLSRCAEEGRVPGLFPVEPGDGVKLLRGMRQSGCRVLVLARRGADLVPTLAEQGIYPLILV</sequence>
<dbReference type="SUPFAM" id="SSF52402">
    <property type="entry name" value="Adenine nucleotide alpha hydrolases-like"/>
    <property type="match status" value="1"/>
</dbReference>
<dbReference type="RefSeq" id="WP_125468969.1">
    <property type="nucleotide sequence ID" value="NZ_FXAM01000001.1"/>
</dbReference>
<organism evidence="1 2">
    <name type="scientific">Methylomagnum ishizawai</name>
    <dbReference type="NCBI Taxonomy" id="1760988"/>
    <lineage>
        <taxon>Bacteria</taxon>
        <taxon>Pseudomonadati</taxon>
        <taxon>Pseudomonadota</taxon>
        <taxon>Gammaproteobacteria</taxon>
        <taxon>Methylococcales</taxon>
        <taxon>Methylococcaceae</taxon>
        <taxon>Methylomagnum</taxon>
    </lineage>
</organism>